<dbReference type="AlphaFoldDB" id="A0AAD6V859"/>
<keyword evidence="3" id="KW-1185">Reference proteome</keyword>
<evidence type="ECO:0000313" key="2">
    <source>
        <dbReference type="EMBL" id="KAJ7205210.1"/>
    </source>
</evidence>
<feature type="region of interest" description="Disordered" evidence="1">
    <location>
        <begin position="103"/>
        <end position="129"/>
    </location>
</feature>
<protein>
    <submittedName>
        <fullName evidence="2">Uncharacterized protein</fullName>
    </submittedName>
</protein>
<dbReference type="Proteomes" id="UP001219525">
    <property type="component" value="Unassembled WGS sequence"/>
</dbReference>
<proteinExistence type="predicted"/>
<evidence type="ECO:0000313" key="3">
    <source>
        <dbReference type="Proteomes" id="UP001219525"/>
    </source>
</evidence>
<gene>
    <name evidence="2" type="ORF">GGX14DRAFT_397754</name>
</gene>
<comment type="caution">
    <text evidence="2">The sequence shown here is derived from an EMBL/GenBank/DDBJ whole genome shotgun (WGS) entry which is preliminary data.</text>
</comment>
<name>A0AAD6V859_9AGAR</name>
<organism evidence="2 3">
    <name type="scientific">Mycena pura</name>
    <dbReference type="NCBI Taxonomy" id="153505"/>
    <lineage>
        <taxon>Eukaryota</taxon>
        <taxon>Fungi</taxon>
        <taxon>Dikarya</taxon>
        <taxon>Basidiomycota</taxon>
        <taxon>Agaricomycotina</taxon>
        <taxon>Agaricomycetes</taxon>
        <taxon>Agaricomycetidae</taxon>
        <taxon>Agaricales</taxon>
        <taxon>Marasmiineae</taxon>
        <taxon>Mycenaceae</taxon>
        <taxon>Mycena</taxon>
    </lineage>
</organism>
<sequence length="245" mass="26315">MNISVHGAGDARWQWHWTSKRSSRILNRAMRGVVEKSGSGTGHRNDPTHAQWTAARGVENKPAQGLACLRERMRRHRVSSAHTRLSMRGVKGSGGARIERRAVVQSGGGPRRPKRAHGAENKPVHVPGSMSGAALHRAAVDMDVGNEPRTTCGGGGARVEHTAKGARARWWCKTAVAPGVGYEPAHAVLSVPGPSGGPRCQRRAPLSVRKGSEWRRNEVRKATMVRCRQLGPTVALRTSQGAAGP</sequence>
<reference evidence="2" key="1">
    <citation type="submission" date="2023-03" db="EMBL/GenBank/DDBJ databases">
        <title>Massive genome expansion in bonnet fungi (Mycena s.s.) driven by repeated elements and novel gene families across ecological guilds.</title>
        <authorList>
            <consortium name="Lawrence Berkeley National Laboratory"/>
            <person name="Harder C.B."/>
            <person name="Miyauchi S."/>
            <person name="Viragh M."/>
            <person name="Kuo A."/>
            <person name="Thoen E."/>
            <person name="Andreopoulos B."/>
            <person name="Lu D."/>
            <person name="Skrede I."/>
            <person name="Drula E."/>
            <person name="Henrissat B."/>
            <person name="Morin E."/>
            <person name="Kohler A."/>
            <person name="Barry K."/>
            <person name="LaButti K."/>
            <person name="Morin E."/>
            <person name="Salamov A."/>
            <person name="Lipzen A."/>
            <person name="Mereny Z."/>
            <person name="Hegedus B."/>
            <person name="Baldrian P."/>
            <person name="Stursova M."/>
            <person name="Weitz H."/>
            <person name="Taylor A."/>
            <person name="Grigoriev I.V."/>
            <person name="Nagy L.G."/>
            <person name="Martin F."/>
            <person name="Kauserud H."/>
        </authorList>
    </citation>
    <scope>NUCLEOTIDE SEQUENCE</scope>
    <source>
        <strain evidence="2">9144</strain>
    </source>
</reference>
<dbReference type="EMBL" id="JARJCW010000044">
    <property type="protein sequence ID" value="KAJ7205210.1"/>
    <property type="molecule type" value="Genomic_DNA"/>
</dbReference>
<evidence type="ECO:0000256" key="1">
    <source>
        <dbReference type="SAM" id="MobiDB-lite"/>
    </source>
</evidence>
<accession>A0AAD6V859</accession>